<evidence type="ECO:0000313" key="2">
    <source>
        <dbReference type="EMBL" id="KAF5838412.1"/>
    </source>
</evidence>
<feature type="compositionally biased region" description="Low complexity" evidence="1">
    <location>
        <begin position="271"/>
        <end position="281"/>
    </location>
</feature>
<reference evidence="2" key="1">
    <citation type="submission" date="2017-08" db="EMBL/GenBank/DDBJ databases">
        <authorList>
            <person name="Polle J.E."/>
            <person name="Barry K."/>
            <person name="Cushman J."/>
            <person name="Schmutz J."/>
            <person name="Tran D."/>
            <person name="Hathwaick L.T."/>
            <person name="Yim W.C."/>
            <person name="Jenkins J."/>
            <person name="Mckie-Krisberg Z.M."/>
            <person name="Prochnik S."/>
            <person name="Lindquist E."/>
            <person name="Dockter R.B."/>
            <person name="Adam C."/>
            <person name="Molina H."/>
            <person name="Bunkerborg J."/>
            <person name="Jin E."/>
            <person name="Buchheim M."/>
            <person name="Magnuson J."/>
        </authorList>
    </citation>
    <scope>NUCLEOTIDE SEQUENCE</scope>
    <source>
        <strain evidence="2">CCAP 19/18</strain>
    </source>
</reference>
<organism evidence="2 3">
    <name type="scientific">Dunaliella salina</name>
    <name type="common">Green alga</name>
    <name type="synonym">Protococcus salinus</name>
    <dbReference type="NCBI Taxonomy" id="3046"/>
    <lineage>
        <taxon>Eukaryota</taxon>
        <taxon>Viridiplantae</taxon>
        <taxon>Chlorophyta</taxon>
        <taxon>core chlorophytes</taxon>
        <taxon>Chlorophyceae</taxon>
        <taxon>CS clade</taxon>
        <taxon>Chlamydomonadales</taxon>
        <taxon>Dunaliellaceae</taxon>
        <taxon>Dunaliella</taxon>
    </lineage>
</organism>
<protein>
    <submittedName>
        <fullName evidence="2">Uncharacterized protein</fullName>
    </submittedName>
</protein>
<sequence>MISSVDMQPVCSTDFWHVALSPERKDYESPYRHRGSSQASSVTQFSAKASHGGPLHIPHLEHRVLHLTNQNHPEAGLQSGDVVKFVQQGQTCCVTEACLDELTGEHAAQYVLDLAERRSPAGKAPAAGAKGEAAEGAEQELHRHCLLEVVRQDAFLGFRAPAASWRYMQPRRKAPHRLVFFNLNLGIWEQWEVASGDPWSQPWTSMHLVLRSRRLPNITLDLQVHRVGRYGASPIAHAPPSRGLAAGGSDAADHISNSSASPPHTTGSRRSTAGSPATGAAGVAGGGGGVRKMLQFANELGEDEHLRRISSMLVQEWVRFVDVEKALRAEVEEQVVALVEEMAQLKMDTIGQVRCQAWLE</sequence>
<dbReference type="Proteomes" id="UP000815325">
    <property type="component" value="Unassembled WGS sequence"/>
</dbReference>
<dbReference type="EMBL" id="MU069580">
    <property type="protein sequence ID" value="KAF5838412.1"/>
    <property type="molecule type" value="Genomic_DNA"/>
</dbReference>
<keyword evidence="3" id="KW-1185">Reference proteome</keyword>
<evidence type="ECO:0000256" key="1">
    <source>
        <dbReference type="SAM" id="MobiDB-lite"/>
    </source>
</evidence>
<feature type="region of interest" description="Disordered" evidence="1">
    <location>
        <begin position="238"/>
        <end position="286"/>
    </location>
</feature>
<feature type="compositionally biased region" description="Polar residues" evidence="1">
    <location>
        <begin position="255"/>
        <end position="270"/>
    </location>
</feature>
<gene>
    <name evidence="2" type="ORF">DUNSADRAFT_2948</name>
</gene>
<name>A0ABQ7GUX1_DUNSA</name>
<evidence type="ECO:0000313" key="3">
    <source>
        <dbReference type="Proteomes" id="UP000815325"/>
    </source>
</evidence>
<accession>A0ABQ7GUX1</accession>
<comment type="caution">
    <text evidence="2">The sequence shown here is derived from an EMBL/GenBank/DDBJ whole genome shotgun (WGS) entry which is preliminary data.</text>
</comment>
<proteinExistence type="predicted"/>